<sequence>MATAMPRLQTLPPEPHLQQQQQQKSNWRSGRILEFQRTSRGVYILSNEASKIDNSQFSKPSSEYLR</sequence>
<feature type="region of interest" description="Disordered" evidence="1">
    <location>
        <begin position="1"/>
        <end position="30"/>
    </location>
</feature>
<dbReference type="Proteomes" id="UP000326757">
    <property type="component" value="Unassembled WGS sequence"/>
</dbReference>
<gene>
    <name evidence="2" type="ORF">EYC80_004446</name>
</gene>
<comment type="caution">
    <text evidence="2">The sequence shown here is derived from an EMBL/GenBank/DDBJ whole genome shotgun (WGS) entry which is preliminary data.</text>
</comment>
<proteinExistence type="predicted"/>
<organism evidence="2 3">
    <name type="scientific">Monilinia laxa</name>
    <name type="common">Brown rot fungus</name>
    <name type="synonym">Sclerotinia laxa</name>
    <dbReference type="NCBI Taxonomy" id="61186"/>
    <lineage>
        <taxon>Eukaryota</taxon>
        <taxon>Fungi</taxon>
        <taxon>Dikarya</taxon>
        <taxon>Ascomycota</taxon>
        <taxon>Pezizomycotina</taxon>
        <taxon>Leotiomycetes</taxon>
        <taxon>Helotiales</taxon>
        <taxon>Sclerotiniaceae</taxon>
        <taxon>Monilinia</taxon>
    </lineage>
</organism>
<evidence type="ECO:0000313" key="3">
    <source>
        <dbReference type="Proteomes" id="UP000326757"/>
    </source>
</evidence>
<reference evidence="2 3" key="1">
    <citation type="submission" date="2019-06" db="EMBL/GenBank/DDBJ databases">
        <title>Genome Sequence of the Brown Rot Fungal Pathogen Monilinia laxa.</title>
        <authorList>
            <person name="De Miccolis Angelini R.M."/>
            <person name="Landi L."/>
            <person name="Abate D."/>
            <person name="Pollastro S."/>
            <person name="Romanazzi G."/>
            <person name="Faretra F."/>
        </authorList>
    </citation>
    <scope>NUCLEOTIDE SEQUENCE [LARGE SCALE GENOMIC DNA]</scope>
    <source>
        <strain evidence="2 3">Mlax316</strain>
    </source>
</reference>
<protein>
    <submittedName>
        <fullName evidence="2">Uncharacterized protein</fullName>
    </submittedName>
</protein>
<name>A0A5N6KMT0_MONLA</name>
<dbReference type="AlphaFoldDB" id="A0A5N6KMT0"/>
<keyword evidence="3" id="KW-1185">Reference proteome</keyword>
<accession>A0A5N6KMT0</accession>
<evidence type="ECO:0000313" key="2">
    <source>
        <dbReference type="EMBL" id="KAB8305154.1"/>
    </source>
</evidence>
<evidence type="ECO:0000256" key="1">
    <source>
        <dbReference type="SAM" id="MobiDB-lite"/>
    </source>
</evidence>
<dbReference type="EMBL" id="VIGI01000001">
    <property type="protein sequence ID" value="KAB8305154.1"/>
    <property type="molecule type" value="Genomic_DNA"/>
</dbReference>